<dbReference type="AlphaFoldDB" id="A0A8E5JT69"/>
<dbReference type="Gene3D" id="3.30.310.80">
    <property type="entry name" value="Kinase associated domain 1, KA1"/>
    <property type="match status" value="1"/>
</dbReference>
<dbReference type="GO" id="GO:0000077">
    <property type="term" value="P:DNA damage checkpoint signaling"/>
    <property type="evidence" value="ECO:0007669"/>
    <property type="project" value="InterPro"/>
</dbReference>
<dbReference type="Gene3D" id="1.10.510.10">
    <property type="entry name" value="Transferase(Phosphotransferase) domain 1"/>
    <property type="match status" value="1"/>
</dbReference>
<dbReference type="PANTHER" id="PTHR24346:SF107">
    <property type="entry name" value="SERINE_THREONINE-PROTEIN KINASE CHK1"/>
    <property type="match status" value="1"/>
</dbReference>
<comment type="subcellular location">
    <subcellularLocation>
        <location evidence="2">Chromosome</location>
    </subcellularLocation>
    <subcellularLocation>
        <location evidence="3">Cytoplasm</location>
        <location evidence="3">Cytoskeleton</location>
        <location evidence="3">Microtubule organizing center</location>
        <location evidence="3">Centrosome</location>
    </subcellularLocation>
    <subcellularLocation>
        <location evidence="1">Nucleus</location>
    </subcellularLocation>
</comment>
<evidence type="ECO:0000256" key="14">
    <source>
        <dbReference type="ARBA" id="ARBA00022777"/>
    </source>
</evidence>
<dbReference type="PROSITE" id="PS50011">
    <property type="entry name" value="PROTEIN_KINASE_DOM"/>
    <property type="match status" value="1"/>
</dbReference>
<dbReference type="InterPro" id="IPR000719">
    <property type="entry name" value="Prot_kinase_dom"/>
</dbReference>
<proteinExistence type="evidence at transcript level"/>
<evidence type="ECO:0000256" key="24">
    <source>
        <dbReference type="PROSITE-ProRule" id="PRU10141"/>
    </source>
</evidence>
<dbReference type="FunFam" id="3.30.310.80:FF:000007">
    <property type="entry name" value="Serine/threonine-protein kinase Chk1 isoform 1"/>
    <property type="match status" value="1"/>
</dbReference>
<dbReference type="Pfam" id="PF00069">
    <property type="entry name" value="Pkinase"/>
    <property type="match status" value="1"/>
</dbReference>
<evidence type="ECO:0000256" key="3">
    <source>
        <dbReference type="ARBA" id="ARBA00004300"/>
    </source>
</evidence>
<dbReference type="GO" id="GO:0033314">
    <property type="term" value="P:mitotic DNA replication checkpoint signaling"/>
    <property type="evidence" value="ECO:0007669"/>
    <property type="project" value="UniProtKB-ARBA"/>
</dbReference>
<keyword evidence="13" id="KW-0227">DNA damage</keyword>
<evidence type="ECO:0000256" key="25">
    <source>
        <dbReference type="RuleBase" id="RU000304"/>
    </source>
</evidence>
<evidence type="ECO:0000256" key="10">
    <source>
        <dbReference type="ARBA" id="ARBA00022553"/>
    </source>
</evidence>
<keyword evidence="16" id="KW-0206">Cytoskeleton</keyword>
<keyword evidence="14 27" id="KW-0418">Kinase</keyword>
<dbReference type="EMBL" id="MW962549">
    <property type="protein sequence ID" value="QVD39315.1"/>
    <property type="molecule type" value="mRNA"/>
</dbReference>
<dbReference type="FunFam" id="3.30.200.20:FF:000229">
    <property type="entry name" value="Serine/threonine-protein kinase Chk1"/>
    <property type="match status" value="1"/>
</dbReference>
<evidence type="ECO:0000256" key="6">
    <source>
        <dbReference type="ARBA" id="ARBA00022045"/>
    </source>
</evidence>
<feature type="domain" description="Protein kinase" evidence="26">
    <location>
        <begin position="9"/>
        <end position="265"/>
    </location>
</feature>
<organism evidence="27">
    <name type="scientific">Schistocerca gregaria</name>
    <name type="common">Desert locust</name>
    <name type="synonym">Gryllus gregarius</name>
    <dbReference type="NCBI Taxonomy" id="7010"/>
    <lineage>
        <taxon>Eukaryota</taxon>
        <taxon>Metazoa</taxon>
        <taxon>Ecdysozoa</taxon>
        <taxon>Arthropoda</taxon>
        <taxon>Hexapoda</taxon>
        <taxon>Insecta</taxon>
        <taxon>Pterygota</taxon>
        <taxon>Neoptera</taxon>
        <taxon>Polyneoptera</taxon>
        <taxon>Orthoptera</taxon>
        <taxon>Caelifera</taxon>
        <taxon>Acrididea</taxon>
        <taxon>Acridomorpha</taxon>
        <taxon>Acridoidea</taxon>
        <taxon>Acrididae</taxon>
        <taxon>Cyrtacanthacridinae</taxon>
        <taxon>Schistocerca</taxon>
    </lineage>
</organism>
<feature type="binding site" evidence="24">
    <location>
        <position position="38"/>
    </location>
    <ligand>
        <name>ATP</name>
        <dbReference type="ChEBI" id="CHEBI:30616"/>
    </ligand>
</feature>
<dbReference type="InterPro" id="IPR011009">
    <property type="entry name" value="Kinase-like_dom_sf"/>
</dbReference>
<dbReference type="FunFam" id="1.10.510.10:FF:000301">
    <property type="entry name" value="Serine/threonine-protein kinase Chk1"/>
    <property type="match status" value="1"/>
</dbReference>
<evidence type="ECO:0000313" key="27">
    <source>
        <dbReference type="EMBL" id="QVD39315.1"/>
    </source>
</evidence>
<dbReference type="GO" id="GO:0004674">
    <property type="term" value="F:protein serine/threonine kinase activity"/>
    <property type="evidence" value="ECO:0007669"/>
    <property type="project" value="UniProtKB-KW"/>
</dbReference>
<evidence type="ECO:0000256" key="18">
    <source>
        <dbReference type="ARBA" id="ARBA00023306"/>
    </source>
</evidence>
<dbReference type="PROSITE" id="PS00107">
    <property type="entry name" value="PROTEIN_KINASE_ATP"/>
    <property type="match status" value="1"/>
</dbReference>
<dbReference type="PANTHER" id="PTHR24346">
    <property type="entry name" value="MAP/MICROTUBULE AFFINITY-REGULATING KINASE"/>
    <property type="match status" value="1"/>
</dbReference>
<keyword evidence="17" id="KW-0539">Nucleus</keyword>
<keyword evidence="7" id="KW-0158">Chromosome</keyword>
<evidence type="ECO:0000256" key="5">
    <source>
        <dbReference type="ARBA" id="ARBA00012513"/>
    </source>
</evidence>
<evidence type="ECO:0000256" key="20">
    <source>
        <dbReference type="ARBA" id="ARBA00032547"/>
    </source>
</evidence>
<dbReference type="InterPro" id="IPR017441">
    <property type="entry name" value="Protein_kinase_ATP_BS"/>
</dbReference>
<keyword evidence="9 25" id="KW-0723">Serine/threonine-protein kinase</keyword>
<dbReference type="GO" id="GO:0005813">
    <property type="term" value="C:centrosome"/>
    <property type="evidence" value="ECO:0007669"/>
    <property type="project" value="UniProtKB-SubCell"/>
</dbReference>
<name>A0A8E5JT69_SCHGR</name>
<evidence type="ECO:0000256" key="15">
    <source>
        <dbReference type="ARBA" id="ARBA00022840"/>
    </source>
</evidence>
<evidence type="ECO:0000256" key="12">
    <source>
        <dbReference type="ARBA" id="ARBA00022741"/>
    </source>
</evidence>
<comment type="similarity">
    <text evidence="4">Belongs to the protein kinase superfamily. CAMK Ser/Thr protein kinase family. NIM1 subfamily.</text>
</comment>
<dbReference type="InterPro" id="IPR034670">
    <property type="entry name" value="Chk1_catalytic_dom"/>
</dbReference>
<dbReference type="GO" id="GO:0005634">
    <property type="term" value="C:nucleus"/>
    <property type="evidence" value="ECO:0007669"/>
    <property type="project" value="UniProtKB-SubCell"/>
</dbReference>
<accession>A0A8E5JT69</accession>
<evidence type="ECO:0000256" key="22">
    <source>
        <dbReference type="ARBA" id="ARBA00048679"/>
    </source>
</evidence>
<evidence type="ECO:0000256" key="2">
    <source>
        <dbReference type="ARBA" id="ARBA00004286"/>
    </source>
</evidence>
<evidence type="ECO:0000256" key="4">
    <source>
        <dbReference type="ARBA" id="ARBA00010791"/>
    </source>
</evidence>
<keyword evidence="11" id="KW-0808">Transferase</keyword>
<dbReference type="GO" id="GO:0005737">
    <property type="term" value="C:cytoplasm"/>
    <property type="evidence" value="ECO:0007669"/>
    <property type="project" value="TreeGrafter"/>
</dbReference>
<dbReference type="EC" id="2.7.11.1" evidence="5"/>
<evidence type="ECO:0000256" key="7">
    <source>
        <dbReference type="ARBA" id="ARBA00022454"/>
    </source>
</evidence>
<evidence type="ECO:0000259" key="26">
    <source>
        <dbReference type="PROSITE" id="PS50011"/>
    </source>
</evidence>
<evidence type="ECO:0000256" key="8">
    <source>
        <dbReference type="ARBA" id="ARBA00022490"/>
    </source>
</evidence>
<keyword evidence="18" id="KW-0131">Cell cycle</keyword>
<dbReference type="PROSITE" id="PS00108">
    <property type="entry name" value="PROTEIN_KINASE_ST"/>
    <property type="match status" value="1"/>
</dbReference>
<dbReference type="SUPFAM" id="SSF56112">
    <property type="entry name" value="Protein kinase-like (PK-like)"/>
    <property type="match status" value="1"/>
</dbReference>
<evidence type="ECO:0000256" key="1">
    <source>
        <dbReference type="ARBA" id="ARBA00004123"/>
    </source>
</evidence>
<sequence length="479" mass="54349">MVSEFVDGWSIAQTLGEGAYGEVKLLVNQSTGEAVAMKVVDVDKHPDARSNIKKEICIHRMMSDPHIIRFFGQRREGNLEYLFLEYAAGGELFDRIEPDHGMNAWEAQKYFKQLIAGVEYLHSRGVTHRDLKPENLLLDEHDNLKISDFGMATVYRMQGKERCLEKRCGTLPYVAPEVMVRPYHAEPADIWSCGIILVAMLAGELPWDQPTADCVEYMAWKDGKWAHLTPWVKLDNMALSLVRRILVPMPSGRYTLKQIVSHRWCQKNFMKMPESYHSNEATPNATSKRICSGGDLSPLNGTCDISGAARLCHSQPEPRLERECPDQGPLVQHDIPFSFSQPAHLEDLLLSSQLNPTQSSGTQNPFQKLVRRMTRFFVTTNCEDSLRRLCDLLDKIGFSWKIATTRVVTITTVDKRKMQLVFKANVMVMDGNTLLDFRLSKGCGLEFKKTFIKLKECLEDIIIKGPVMWPIAIATNTVP</sequence>
<evidence type="ECO:0000256" key="11">
    <source>
        <dbReference type="ARBA" id="ARBA00022679"/>
    </source>
</evidence>
<comment type="catalytic activity">
    <reaction evidence="22">
        <text>L-seryl-[protein] + ATP = O-phospho-L-seryl-[protein] + ADP + H(+)</text>
        <dbReference type="Rhea" id="RHEA:17989"/>
        <dbReference type="Rhea" id="RHEA-COMP:9863"/>
        <dbReference type="Rhea" id="RHEA-COMP:11604"/>
        <dbReference type="ChEBI" id="CHEBI:15378"/>
        <dbReference type="ChEBI" id="CHEBI:29999"/>
        <dbReference type="ChEBI" id="CHEBI:30616"/>
        <dbReference type="ChEBI" id="CHEBI:83421"/>
        <dbReference type="ChEBI" id="CHEBI:456216"/>
        <dbReference type="EC" id="2.7.11.1"/>
    </reaction>
</comment>
<keyword evidence="12 24" id="KW-0547">Nucleotide-binding</keyword>
<dbReference type="CDD" id="cd14069">
    <property type="entry name" value="STKc_Chk1"/>
    <property type="match status" value="1"/>
</dbReference>
<dbReference type="GO" id="GO:0005524">
    <property type="term" value="F:ATP binding"/>
    <property type="evidence" value="ECO:0007669"/>
    <property type="project" value="UniProtKB-UniRule"/>
</dbReference>
<evidence type="ECO:0000256" key="23">
    <source>
        <dbReference type="ARBA" id="ARBA00070697"/>
    </source>
</evidence>
<evidence type="ECO:0000256" key="17">
    <source>
        <dbReference type="ARBA" id="ARBA00023242"/>
    </source>
</evidence>
<evidence type="ECO:0000256" key="19">
    <source>
        <dbReference type="ARBA" id="ARBA00030691"/>
    </source>
</evidence>
<keyword evidence="8" id="KW-0963">Cytoplasm</keyword>
<dbReference type="InterPro" id="IPR008271">
    <property type="entry name" value="Ser/Thr_kinase_AS"/>
</dbReference>
<keyword evidence="10" id="KW-0597">Phosphoprotein</keyword>
<dbReference type="OrthoDB" id="539158at2759"/>
<comment type="catalytic activity">
    <reaction evidence="21">
        <text>L-threonyl-[protein] + ATP = O-phospho-L-threonyl-[protein] + ADP + H(+)</text>
        <dbReference type="Rhea" id="RHEA:46608"/>
        <dbReference type="Rhea" id="RHEA-COMP:11060"/>
        <dbReference type="Rhea" id="RHEA-COMP:11605"/>
        <dbReference type="ChEBI" id="CHEBI:15378"/>
        <dbReference type="ChEBI" id="CHEBI:30013"/>
        <dbReference type="ChEBI" id="CHEBI:30616"/>
        <dbReference type="ChEBI" id="CHEBI:61977"/>
        <dbReference type="ChEBI" id="CHEBI:456216"/>
        <dbReference type="EC" id="2.7.11.1"/>
    </reaction>
</comment>
<evidence type="ECO:0000256" key="21">
    <source>
        <dbReference type="ARBA" id="ARBA00047899"/>
    </source>
</evidence>
<evidence type="ECO:0000256" key="13">
    <source>
        <dbReference type="ARBA" id="ARBA00022763"/>
    </source>
</evidence>
<evidence type="ECO:0000256" key="9">
    <source>
        <dbReference type="ARBA" id="ARBA00022527"/>
    </source>
</evidence>
<dbReference type="GO" id="GO:0005694">
    <property type="term" value="C:chromosome"/>
    <property type="evidence" value="ECO:0007669"/>
    <property type="project" value="UniProtKB-SubCell"/>
</dbReference>
<reference evidence="27" key="1">
    <citation type="journal article" date="2021" name="J. Neurophysiol.">
        <title>Gene transcription changes in a locust model of noise-induced deafness.</title>
        <authorList>
            <person name="French A.S."/>
            <person name="Warren B."/>
        </authorList>
    </citation>
    <scope>NUCLEOTIDE SEQUENCE</scope>
</reference>
<keyword evidence="15 24" id="KW-0067">ATP-binding</keyword>
<protein>
    <recommendedName>
        <fullName evidence="23">Serine/threonine-protein kinase CHK1</fullName>
        <ecNumber evidence="5">2.7.11.1</ecNumber>
    </recommendedName>
    <alternativeName>
        <fullName evidence="19">CHK1 checkpoint homolog</fullName>
    </alternativeName>
    <alternativeName>
        <fullName evidence="20">Checkpoint kinase-1</fullName>
    </alternativeName>
    <alternativeName>
        <fullName evidence="6">Serine/threonine-protein kinase Chk1</fullName>
    </alternativeName>
</protein>
<dbReference type="SMART" id="SM00220">
    <property type="entry name" value="S_TKc"/>
    <property type="match status" value="1"/>
</dbReference>
<evidence type="ECO:0000256" key="16">
    <source>
        <dbReference type="ARBA" id="ARBA00023212"/>
    </source>
</evidence>